<evidence type="ECO:0000256" key="3">
    <source>
        <dbReference type="ARBA" id="ARBA00022475"/>
    </source>
</evidence>
<organism evidence="13 14">
    <name type="scientific">Limulus polyphemus</name>
    <name type="common">Atlantic horseshoe crab</name>
    <dbReference type="NCBI Taxonomy" id="6850"/>
    <lineage>
        <taxon>Eukaryota</taxon>
        <taxon>Metazoa</taxon>
        <taxon>Ecdysozoa</taxon>
        <taxon>Arthropoda</taxon>
        <taxon>Chelicerata</taxon>
        <taxon>Merostomata</taxon>
        <taxon>Xiphosura</taxon>
        <taxon>Limulidae</taxon>
        <taxon>Limulus</taxon>
    </lineage>
</organism>
<gene>
    <name evidence="14" type="primary">LOC106475636</name>
</gene>
<keyword evidence="5 11" id="KW-1133">Transmembrane helix</keyword>
<keyword evidence="8 10" id="KW-0675">Receptor</keyword>
<keyword evidence="3" id="KW-1003">Cell membrane</keyword>
<feature type="transmembrane region" description="Helical" evidence="11">
    <location>
        <begin position="109"/>
        <end position="131"/>
    </location>
</feature>
<keyword evidence="6 10" id="KW-0297">G-protein coupled receptor</keyword>
<evidence type="ECO:0000256" key="10">
    <source>
        <dbReference type="RuleBase" id="RU000688"/>
    </source>
</evidence>
<evidence type="ECO:0000256" key="6">
    <source>
        <dbReference type="ARBA" id="ARBA00023040"/>
    </source>
</evidence>
<dbReference type="PRINTS" id="PR00237">
    <property type="entry name" value="GPCRRHODOPSN"/>
</dbReference>
<dbReference type="InterPro" id="IPR050569">
    <property type="entry name" value="TAAR"/>
</dbReference>
<evidence type="ECO:0000256" key="11">
    <source>
        <dbReference type="SAM" id="Phobius"/>
    </source>
</evidence>
<dbReference type="GeneID" id="106475636"/>
<accession>A0ABM1BZV6</accession>
<dbReference type="CDD" id="cd00637">
    <property type="entry name" value="7tm_classA_rhodopsin-like"/>
    <property type="match status" value="1"/>
</dbReference>
<reference evidence="14" key="1">
    <citation type="submission" date="2025-08" db="UniProtKB">
        <authorList>
            <consortium name="RefSeq"/>
        </authorList>
    </citation>
    <scope>IDENTIFICATION</scope>
    <source>
        <tissue evidence="14">Muscle</tissue>
    </source>
</reference>
<feature type="transmembrane region" description="Helical" evidence="11">
    <location>
        <begin position="194"/>
        <end position="222"/>
    </location>
</feature>
<dbReference type="PANTHER" id="PTHR24249:SF372">
    <property type="entry name" value="G-PROTEIN COUPLED RECEPTORS FAMILY 1 PROFILE DOMAIN-CONTAINING PROTEIN"/>
    <property type="match status" value="1"/>
</dbReference>
<feature type="transmembrane region" description="Helical" evidence="11">
    <location>
        <begin position="152"/>
        <end position="174"/>
    </location>
</feature>
<dbReference type="PANTHER" id="PTHR24249">
    <property type="entry name" value="HISTAMINE RECEPTOR-RELATED G-PROTEIN COUPLED RECEPTOR"/>
    <property type="match status" value="1"/>
</dbReference>
<dbReference type="InterPro" id="IPR000276">
    <property type="entry name" value="GPCR_Rhodpsn"/>
</dbReference>
<keyword evidence="13" id="KW-1185">Reference proteome</keyword>
<feature type="transmembrane region" description="Helical" evidence="11">
    <location>
        <begin position="74"/>
        <end position="97"/>
    </location>
</feature>
<keyword evidence="4 10" id="KW-0812">Transmembrane</keyword>
<protein>
    <submittedName>
        <fullName evidence="14">Adenosine receptor A2a-like</fullName>
    </submittedName>
</protein>
<dbReference type="SMART" id="SM01381">
    <property type="entry name" value="7TM_GPCR_Srsx"/>
    <property type="match status" value="1"/>
</dbReference>
<comment type="subcellular location">
    <subcellularLocation>
        <location evidence="1">Cell membrane</location>
        <topology evidence="1">Multi-pass membrane protein</topology>
    </subcellularLocation>
</comment>
<keyword evidence="9 10" id="KW-0807">Transducer</keyword>
<name>A0ABM1BZV6_LIMPO</name>
<evidence type="ECO:0000256" key="9">
    <source>
        <dbReference type="ARBA" id="ARBA00023224"/>
    </source>
</evidence>
<dbReference type="Gene3D" id="1.20.1070.10">
    <property type="entry name" value="Rhodopsin 7-helix transmembrane proteins"/>
    <property type="match status" value="1"/>
</dbReference>
<evidence type="ECO:0000256" key="5">
    <source>
        <dbReference type="ARBA" id="ARBA00022989"/>
    </source>
</evidence>
<proteinExistence type="inferred from homology"/>
<evidence type="ECO:0000259" key="12">
    <source>
        <dbReference type="PROSITE" id="PS50262"/>
    </source>
</evidence>
<feature type="domain" description="G-protein coupled receptors family 1 profile" evidence="12">
    <location>
        <begin position="53"/>
        <end position="300"/>
    </location>
</feature>
<evidence type="ECO:0000313" key="13">
    <source>
        <dbReference type="Proteomes" id="UP000694941"/>
    </source>
</evidence>
<dbReference type="SUPFAM" id="SSF81321">
    <property type="entry name" value="Family A G protein-coupled receptor-like"/>
    <property type="match status" value="1"/>
</dbReference>
<keyword evidence="7 11" id="KW-0472">Membrane</keyword>
<evidence type="ECO:0000256" key="4">
    <source>
        <dbReference type="ARBA" id="ARBA00022692"/>
    </source>
</evidence>
<sequence>MLGLVIMNNSSFKEIRLNAENETTIRCFQATFDITIPIIVFIDLTLALFAVLGNTLVLVAVYRFPWLRTITNMFVVSLAVADLLVGLNVPFYVLFYFDLPLVCSKYSCLLRYWFVIYASGCSMLCLMGVAVDRYVAILHPLSYHRIMRYRCVSGYIAVVWVYMGVISSLPLVGIGETFDSAKECDLYYLHSSTYALIVVAFHVLLTLIITTVLHCIVFCEAWKQSRAVAALKVNSRVRQEARMTWTMVLVLGVCLLGFLPYLIVISLRYLDETYQELFGFLKRFIVCLYFGKSAVNPVIYGWKNRDFRIAFKKMFHVEETAVNFP</sequence>
<dbReference type="Proteomes" id="UP000694941">
    <property type="component" value="Unplaced"/>
</dbReference>
<feature type="transmembrane region" description="Helical" evidence="11">
    <location>
        <begin position="38"/>
        <end position="62"/>
    </location>
</feature>
<feature type="transmembrane region" description="Helical" evidence="11">
    <location>
        <begin position="243"/>
        <end position="263"/>
    </location>
</feature>
<dbReference type="Pfam" id="PF00001">
    <property type="entry name" value="7tm_1"/>
    <property type="match status" value="1"/>
</dbReference>
<evidence type="ECO:0000256" key="2">
    <source>
        <dbReference type="ARBA" id="ARBA00010663"/>
    </source>
</evidence>
<evidence type="ECO:0000256" key="1">
    <source>
        <dbReference type="ARBA" id="ARBA00004651"/>
    </source>
</evidence>
<dbReference type="RefSeq" id="XP_013791770.2">
    <property type="nucleotide sequence ID" value="XM_013936316.2"/>
</dbReference>
<dbReference type="InterPro" id="IPR017452">
    <property type="entry name" value="GPCR_Rhodpsn_7TM"/>
</dbReference>
<feature type="transmembrane region" description="Helical" evidence="11">
    <location>
        <begin position="283"/>
        <end position="302"/>
    </location>
</feature>
<evidence type="ECO:0000256" key="7">
    <source>
        <dbReference type="ARBA" id="ARBA00023136"/>
    </source>
</evidence>
<evidence type="ECO:0000313" key="14">
    <source>
        <dbReference type="RefSeq" id="XP_013791770.2"/>
    </source>
</evidence>
<dbReference type="PROSITE" id="PS50262">
    <property type="entry name" value="G_PROTEIN_RECEP_F1_2"/>
    <property type="match status" value="1"/>
</dbReference>
<dbReference type="PROSITE" id="PS00237">
    <property type="entry name" value="G_PROTEIN_RECEP_F1_1"/>
    <property type="match status" value="1"/>
</dbReference>
<comment type="similarity">
    <text evidence="2 10">Belongs to the G-protein coupled receptor 1 family.</text>
</comment>
<evidence type="ECO:0000256" key="8">
    <source>
        <dbReference type="ARBA" id="ARBA00023170"/>
    </source>
</evidence>